<sequence>MSRSRSFNVTSVISTGTWCFSLFQLVLSDLPCEENEMCVNYTDQHPNDWYIWSLLLIFLVSLLCGVVLFCLQCWLKRPQNDSPRRTMAVFAVGDLDPIYGTEAAVSSTVRSHLQTQNPEQYPVPHFDTLGSPPPYEEIPKTSQ</sequence>
<evidence type="ECO:0000256" key="3">
    <source>
        <dbReference type="SAM" id="SignalP"/>
    </source>
</evidence>
<feature type="transmembrane region" description="Helical" evidence="2">
    <location>
        <begin position="52"/>
        <end position="75"/>
    </location>
</feature>
<dbReference type="OrthoDB" id="9907850at2759"/>
<keyword evidence="2" id="KW-1133">Transmembrane helix</keyword>
<dbReference type="PANTHER" id="PTHR36467">
    <property type="entry name" value="TRANSMEMBRANE PROTEIN 207"/>
    <property type="match status" value="1"/>
</dbReference>
<keyword evidence="5" id="KW-1185">Reference proteome</keyword>
<keyword evidence="3" id="KW-0732">Signal</keyword>
<keyword evidence="2" id="KW-0812">Transmembrane</keyword>
<accession>A0A8D2AYN8</accession>
<dbReference type="GeneTree" id="ENSGT00390000006126"/>
<evidence type="ECO:0000256" key="1">
    <source>
        <dbReference type="SAM" id="MobiDB-lite"/>
    </source>
</evidence>
<dbReference type="GO" id="GO:0031901">
    <property type="term" value="C:early endosome membrane"/>
    <property type="evidence" value="ECO:0007669"/>
    <property type="project" value="Ensembl"/>
</dbReference>
<keyword evidence="2" id="KW-0472">Membrane</keyword>
<protein>
    <submittedName>
        <fullName evidence="4">Transmembrane protein 207</fullName>
    </submittedName>
</protein>
<evidence type="ECO:0000256" key="2">
    <source>
        <dbReference type="SAM" id="Phobius"/>
    </source>
</evidence>
<dbReference type="PANTHER" id="PTHR36467:SF1">
    <property type="entry name" value="TRANSMEMBRANE PROTEIN 207"/>
    <property type="match status" value="1"/>
</dbReference>
<feature type="signal peptide" evidence="3">
    <location>
        <begin position="1"/>
        <end position="28"/>
    </location>
</feature>
<evidence type="ECO:0000313" key="5">
    <source>
        <dbReference type="Proteomes" id="UP000694564"/>
    </source>
</evidence>
<dbReference type="Ensembl" id="ENSSVLT00005009412.1">
    <property type="protein sequence ID" value="ENSSVLP00005008471.1"/>
    <property type="gene ID" value="ENSSVLG00005006891.1"/>
</dbReference>
<name>A0A8D2AYN8_SCIVU</name>
<feature type="region of interest" description="Disordered" evidence="1">
    <location>
        <begin position="116"/>
        <end position="143"/>
    </location>
</feature>
<gene>
    <name evidence="4" type="primary">TMEM207</name>
</gene>
<evidence type="ECO:0000313" key="4">
    <source>
        <dbReference type="Ensembl" id="ENSSVLP00005008471.1"/>
    </source>
</evidence>
<reference evidence="4" key="1">
    <citation type="submission" date="2025-08" db="UniProtKB">
        <authorList>
            <consortium name="Ensembl"/>
        </authorList>
    </citation>
    <scope>IDENTIFICATION</scope>
</reference>
<dbReference type="AlphaFoldDB" id="A0A8D2AYN8"/>
<proteinExistence type="predicted"/>
<feature type="chain" id="PRO_5034470760" evidence="3">
    <location>
        <begin position="29"/>
        <end position="143"/>
    </location>
</feature>
<organism evidence="4 5">
    <name type="scientific">Sciurus vulgaris</name>
    <name type="common">Eurasian red squirrel</name>
    <dbReference type="NCBI Taxonomy" id="55149"/>
    <lineage>
        <taxon>Eukaryota</taxon>
        <taxon>Metazoa</taxon>
        <taxon>Chordata</taxon>
        <taxon>Craniata</taxon>
        <taxon>Vertebrata</taxon>
        <taxon>Euteleostomi</taxon>
        <taxon>Mammalia</taxon>
        <taxon>Eutheria</taxon>
        <taxon>Euarchontoglires</taxon>
        <taxon>Glires</taxon>
        <taxon>Rodentia</taxon>
        <taxon>Sciuromorpha</taxon>
        <taxon>Sciuridae</taxon>
        <taxon>Sciurinae</taxon>
        <taxon>Sciurini</taxon>
        <taxon>Sciurus</taxon>
    </lineage>
</organism>
<dbReference type="InterPro" id="IPR039490">
    <property type="entry name" value="TMEM207"/>
</dbReference>
<reference evidence="4" key="2">
    <citation type="submission" date="2025-09" db="UniProtKB">
        <authorList>
            <consortium name="Ensembl"/>
        </authorList>
    </citation>
    <scope>IDENTIFICATION</scope>
</reference>
<dbReference type="Proteomes" id="UP000694564">
    <property type="component" value="Chromosome 10"/>
</dbReference>